<dbReference type="PIRSF" id="PIRSF006162">
    <property type="entry name" value="PgpA"/>
    <property type="match status" value="1"/>
</dbReference>
<keyword evidence="1" id="KW-0812">Transmembrane</keyword>
<evidence type="ECO:0000313" key="4">
    <source>
        <dbReference type="Proteomes" id="UP000009173"/>
    </source>
</evidence>
<dbReference type="SUPFAM" id="SSF101307">
    <property type="entry name" value="YutG-like"/>
    <property type="match status" value="1"/>
</dbReference>
<dbReference type="KEGG" id="dvl:Dvul_2413"/>
<dbReference type="InterPro" id="IPR026037">
    <property type="entry name" value="PgpA"/>
</dbReference>
<keyword evidence="3" id="KW-0378">Hydrolase</keyword>
<proteinExistence type="predicted"/>
<evidence type="ECO:0000256" key="1">
    <source>
        <dbReference type="SAM" id="Phobius"/>
    </source>
</evidence>
<feature type="domain" description="YutG/PgpA" evidence="2">
    <location>
        <begin position="14"/>
        <end position="152"/>
    </location>
</feature>
<dbReference type="InterPro" id="IPR036681">
    <property type="entry name" value="PgpA-like_sf"/>
</dbReference>
<dbReference type="PANTHER" id="PTHR36305">
    <property type="entry name" value="PHOSPHATIDYLGLYCEROPHOSPHATASE A"/>
    <property type="match status" value="1"/>
</dbReference>
<dbReference type="GO" id="GO:0008962">
    <property type="term" value="F:phosphatidylglycerophosphatase activity"/>
    <property type="evidence" value="ECO:0007669"/>
    <property type="project" value="UniProtKB-EC"/>
</dbReference>
<gene>
    <name evidence="3" type="ordered locus">Dvul_2413</name>
</gene>
<dbReference type="RefSeq" id="WP_011792843.1">
    <property type="nucleotide sequence ID" value="NC_008751.1"/>
</dbReference>
<organism evidence="3 4">
    <name type="scientific">Nitratidesulfovibrio vulgaris (strain DP4)</name>
    <name type="common">Desulfovibrio vulgaris</name>
    <dbReference type="NCBI Taxonomy" id="391774"/>
    <lineage>
        <taxon>Bacteria</taxon>
        <taxon>Pseudomonadati</taxon>
        <taxon>Thermodesulfobacteriota</taxon>
        <taxon>Desulfovibrionia</taxon>
        <taxon>Desulfovibrionales</taxon>
        <taxon>Desulfovibrionaceae</taxon>
        <taxon>Nitratidesulfovibrio</taxon>
    </lineage>
</organism>
<protein>
    <submittedName>
        <fullName evidence="3">Phosphatidylglycerophosphatase</fullName>
        <ecNumber evidence="3">3.1.3.27</ecNumber>
    </submittedName>
</protein>
<dbReference type="CDD" id="cd06971">
    <property type="entry name" value="PgpA"/>
    <property type="match status" value="1"/>
</dbReference>
<sequence length="159" mass="16770">MPDSSTRDRVALAIARLGPSGVCPVCPGTCGAAVAAMLAPLVFLPLSLPMRCVALAVVYFIGAWAAGRAEHLLGRKDPGEVVVDELLGQWVTMLPFASLTWPQVLAAFALFRLFDILKPWPVRAAESWLPGGHGVMVDDGVAGLEAMLVLAGLLHFGLL</sequence>
<dbReference type="AlphaFoldDB" id="A0A0H3AAR6"/>
<keyword evidence="1" id="KW-0472">Membrane</keyword>
<dbReference type="EMBL" id="CP000527">
    <property type="protein sequence ID" value="ABM29429.1"/>
    <property type="molecule type" value="Genomic_DNA"/>
</dbReference>
<dbReference type="InterPro" id="IPR007686">
    <property type="entry name" value="YutG/PgpA"/>
</dbReference>
<accession>A0A0H3AAR6</accession>
<dbReference type="Proteomes" id="UP000009173">
    <property type="component" value="Chromosome"/>
</dbReference>
<reference evidence="4" key="1">
    <citation type="journal article" date="2009" name="Environ. Microbiol.">
        <title>Contribution of mobile genetic elements to Desulfovibrio vulgaris genome plasticity.</title>
        <authorList>
            <person name="Walker C.B."/>
            <person name="Stolyar S."/>
            <person name="Chivian D."/>
            <person name="Pinel N."/>
            <person name="Gabster J.A."/>
            <person name="Dehal P.S."/>
            <person name="He Z."/>
            <person name="Yang Z.K."/>
            <person name="Yen H.C."/>
            <person name="Zhou J."/>
            <person name="Wall J.D."/>
            <person name="Hazen T.C."/>
            <person name="Arkin A.P."/>
            <person name="Stahl D.A."/>
        </authorList>
    </citation>
    <scope>NUCLEOTIDE SEQUENCE [LARGE SCALE GENOMIC DNA]</scope>
    <source>
        <strain evidence="4">DP4</strain>
    </source>
</reference>
<name>A0A0H3AAR6_NITV4</name>
<evidence type="ECO:0000259" key="2">
    <source>
        <dbReference type="Pfam" id="PF04608"/>
    </source>
</evidence>
<dbReference type="PANTHER" id="PTHR36305:SF1">
    <property type="entry name" value="PHOSPHATIDYLGLYCEROPHOSPHATASE A"/>
    <property type="match status" value="1"/>
</dbReference>
<dbReference type="EC" id="3.1.3.27" evidence="3"/>
<dbReference type="Pfam" id="PF04608">
    <property type="entry name" value="PgpA"/>
    <property type="match status" value="1"/>
</dbReference>
<dbReference type="GO" id="GO:0006655">
    <property type="term" value="P:phosphatidylglycerol biosynthetic process"/>
    <property type="evidence" value="ECO:0007669"/>
    <property type="project" value="UniProtKB-UniPathway"/>
</dbReference>
<dbReference type="HOGENOM" id="CLU_103734_0_1_7"/>
<evidence type="ECO:0000313" key="3">
    <source>
        <dbReference type="EMBL" id="ABM29429.1"/>
    </source>
</evidence>
<dbReference type="UniPathway" id="UPA00084">
    <property type="reaction ID" value="UER00504"/>
</dbReference>
<feature type="transmembrane region" description="Helical" evidence="1">
    <location>
        <begin position="48"/>
        <end position="66"/>
    </location>
</feature>
<feature type="transmembrane region" description="Helical" evidence="1">
    <location>
        <begin position="21"/>
        <end position="42"/>
    </location>
</feature>
<keyword evidence="1" id="KW-1133">Transmembrane helix</keyword>